<name>A0A8X7VCF2_BRACI</name>
<dbReference type="EMBL" id="JAAMPC010000006">
    <property type="protein sequence ID" value="KAG2308666.1"/>
    <property type="molecule type" value="Genomic_DNA"/>
</dbReference>
<gene>
    <name evidence="1" type="ORF">Bca52824_028414</name>
</gene>
<evidence type="ECO:0000313" key="1">
    <source>
        <dbReference type="EMBL" id="KAG2308666.1"/>
    </source>
</evidence>
<evidence type="ECO:0000313" key="2">
    <source>
        <dbReference type="Proteomes" id="UP000886595"/>
    </source>
</evidence>
<accession>A0A8X7VCF2</accession>
<organism evidence="1 2">
    <name type="scientific">Brassica carinata</name>
    <name type="common">Ethiopian mustard</name>
    <name type="synonym">Abyssinian cabbage</name>
    <dbReference type="NCBI Taxonomy" id="52824"/>
    <lineage>
        <taxon>Eukaryota</taxon>
        <taxon>Viridiplantae</taxon>
        <taxon>Streptophyta</taxon>
        <taxon>Embryophyta</taxon>
        <taxon>Tracheophyta</taxon>
        <taxon>Spermatophyta</taxon>
        <taxon>Magnoliopsida</taxon>
        <taxon>eudicotyledons</taxon>
        <taxon>Gunneridae</taxon>
        <taxon>Pentapetalae</taxon>
        <taxon>rosids</taxon>
        <taxon>malvids</taxon>
        <taxon>Brassicales</taxon>
        <taxon>Brassicaceae</taxon>
        <taxon>Brassiceae</taxon>
        <taxon>Brassica</taxon>
    </lineage>
</organism>
<dbReference type="Proteomes" id="UP000886595">
    <property type="component" value="Unassembled WGS sequence"/>
</dbReference>
<protein>
    <submittedName>
        <fullName evidence="1">Uncharacterized protein</fullName>
    </submittedName>
</protein>
<sequence>MKCVRFRDRFRYSAFHCAYLELLLYICESEYRVTRNEIGERKVFETIDESSEVERKPVPYRIHRTAPEPWPVKSDANFFTFVQFY</sequence>
<dbReference type="AlphaFoldDB" id="A0A8X7VCF2"/>
<keyword evidence="2" id="KW-1185">Reference proteome</keyword>
<proteinExistence type="predicted"/>
<reference evidence="1 2" key="1">
    <citation type="submission" date="2020-02" db="EMBL/GenBank/DDBJ databases">
        <authorList>
            <person name="Ma Q."/>
            <person name="Huang Y."/>
            <person name="Song X."/>
            <person name="Pei D."/>
        </authorList>
    </citation>
    <scope>NUCLEOTIDE SEQUENCE [LARGE SCALE GENOMIC DNA]</scope>
    <source>
        <strain evidence="1">Sxm20200214</strain>
        <tissue evidence="1">Leaf</tissue>
    </source>
</reference>
<comment type="caution">
    <text evidence="1">The sequence shown here is derived from an EMBL/GenBank/DDBJ whole genome shotgun (WGS) entry which is preliminary data.</text>
</comment>